<feature type="domain" description="5'-Nucleotidase C-terminal" evidence="4">
    <location>
        <begin position="346"/>
        <end position="508"/>
    </location>
</feature>
<dbReference type="GO" id="GO:0000166">
    <property type="term" value="F:nucleotide binding"/>
    <property type="evidence" value="ECO:0007669"/>
    <property type="project" value="UniProtKB-KW"/>
</dbReference>
<dbReference type="GO" id="GO:0009166">
    <property type="term" value="P:nucleotide catabolic process"/>
    <property type="evidence" value="ECO:0007669"/>
    <property type="project" value="InterPro"/>
</dbReference>
<dbReference type="PANTHER" id="PTHR11575:SF24">
    <property type="entry name" value="5'-NUCLEOTIDASE"/>
    <property type="match status" value="1"/>
</dbReference>
<dbReference type="InterPro" id="IPR006146">
    <property type="entry name" value="5'-Nucleotdase_CS"/>
</dbReference>
<dbReference type="CDD" id="cd00845">
    <property type="entry name" value="MPP_UshA_N_like"/>
    <property type="match status" value="1"/>
</dbReference>
<evidence type="ECO:0000259" key="3">
    <source>
        <dbReference type="Pfam" id="PF00149"/>
    </source>
</evidence>
<keyword evidence="2" id="KW-0378">Hydrolase</keyword>
<keyword evidence="2" id="KW-0547">Nucleotide-binding</keyword>
<dbReference type="InterPro" id="IPR029052">
    <property type="entry name" value="Metallo-depent_PP-like"/>
</dbReference>
<evidence type="ECO:0000256" key="1">
    <source>
        <dbReference type="ARBA" id="ARBA00022729"/>
    </source>
</evidence>
<proteinExistence type="inferred from homology"/>
<gene>
    <name evidence="5" type="ORF">E7272_09290</name>
</gene>
<comment type="caution">
    <text evidence="5">The sequence shown here is derived from an EMBL/GenBank/DDBJ whole genome shotgun (WGS) entry which is preliminary data.</text>
</comment>
<dbReference type="GO" id="GO:0016788">
    <property type="term" value="F:hydrolase activity, acting on ester bonds"/>
    <property type="evidence" value="ECO:0007669"/>
    <property type="project" value="InterPro"/>
</dbReference>
<dbReference type="SUPFAM" id="SSF56300">
    <property type="entry name" value="Metallo-dependent phosphatases"/>
    <property type="match status" value="1"/>
</dbReference>
<keyword evidence="1 2" id="KW-0732">Signal</keyword>
<dbReference type="InterPro" id="IPR036907">
    <property type="entry name" value="5'-Nucleotdase_C_sf"/>
</dbReference>
<evidence type="ECO:0000313" key="5">
    <source>
        <dbReference type="EMBL" id="MBE5920024.1"/>
    </source>
</evidence>
<comment type="similarity">
    <text evidence="2">Belongs to the 5'-nucleotidase family.</text>
</comment>
<dbReference type="Gene3D" id="3.90.780.10">
    <property type="entry name" value="5'-Nucleotidase, C-terminal domain"/>
    <property type="match status" value="1"/>
</dbReference>
<accession>A0A927YMN8</accession>
<dbReference type="AlphaFoldDB" id="A0A927YMN8"/>
<feature type="domain" description="Calcineurin-like phosphoesterase" evidence="3">
    <location>
        <begin position="55"/>
        <end position="261"/>
    </location>
</feature>
<dbReference type="Pfam" id="PF00149">
    <property type="entry name" value="Metallophos"/>
    <property type="match status" value="1"/>
</dbReference>
<protein>
    <submittedName>
        <fullName evidence="5">Bifunctional metallophosphatase/5'-nucleotidase</fullName>
    </submittedName>
</protein>
<dbReference type="PANTHER" id="PTHR11575">
    <property type="entry name" value="5'-NUCLEOTIDASE-RELATED"/>
    <property type="match status" value="1"/>
</dbReference>
<dbReference type="Pfam" id="PF02872">
    <property type="entry name" value="5_nucleotid_C"/>
    <property type="match status" value="1"/>
</dbReference>
<dbReference type="Proteomes" id="UP000766246">
    <property type="component" value="Unassembled WGS sequence"/>
</dbReference>
<sequence length="553" mass="59374">MERKNVFKRVLTLLMAVAMVLSIGFTPNYAYAAEYKADVKSIANVPKDLSGKTIILHTNDVHGALEGYAQAAALKYEFKARGAEVILADAGDYSQGTPYVSTTKGGDAISMMNYAGYDIATLGNHEFDFGYEQLKKNLSRAWFKTVCADVLDKDGNPIVDPTYEYTSASGVKIGFFGMETPETQTKVNPALIKGIKFLSKTELYPCAQQQINKLKADGCDVIVCIAHLGVDDESAPDGHRSVDLYANTTGIDIILDGHSHTVMTEGLNGEPVQSTGTKFENIGMVVIDNATKKIESNYLIKVDDGIVKAPIVEAIAKNITDRVDAEYDVVFAQSDIELNGKKDPGVRTEETNLGDLITDALKWSVLKEGGLKVNEDHVIAVTNGGGIRASIKAGGVTKKDLNTVLPFGNTISVVYISGADLLEALEASTFSTPAAIGGFPQVSGIKFTVDTTKPFAKGEAYPESTYYKPAAINRVTIDSVNGKPFSLTDKYAVVTNNFCAAGGDTYFVFGNASENFDTGIVMDEAVMDYVQTKLGGKITAKDYGTVDGSIIIK</sequence>
<dbReference type="EMBL" id="SVER01000022">
    <property type="protein sequence ID" value="MBE5920024.1"/>
    <property type="molecule type" value="Genomic_DNA"/>
</dbReference>
<evidence type="ECO:0000313" key="6">
    <source>
        <dbReference type="Proteomes" id="UP000766246"/>
    </source>
</evidence>
<dbReference type="PROSITE" id="PS00786">
    <property type="entry name" value="5_NUCLEOTIDASE_2"/>
    <property type="match status" value="1"/>
</dbReference>
<dbReference type="GO" id="GO:0046872">
    <property type="term" value="F:metal ion binding"/>
    <property type="evidence" value="ECO:0007669"/>
    <property type="project" value="InterPro"/>
</dbReference>
<reference evidence="5" key="1">
    <citation type="submission" date="2019-04" db="EMBL/GenBank/DDBJ databases">
        <title>Evolution of Biomass-Degrading Anaerobic Consortia Revealed by Metagenomics.</title>
        <authorList>
            <person name="Peng X."/>
        </authorList>
    </citation>
    <scope>NUCLEOTIDE SEQUENCE</scope>
    <source>
        <strain evidence="5">SIG311</strain>
    </source>
</reference>
<feature type="chain" id="PRO_5038166555" evidence="2">
    <location>
        <begin position="33"/>
        <end position="553"/>
    </location>
</feature>
<feature type="signal peptide" evidence="2">
    <location>
        <begin position="1"/>
        <end position="32"/>
    </location>
</feature>
<dbReference type="SUPFAM" id="SSF55816">
    <property type="entry name" value="5'-nucleotidase (syn. UDP-sugar hydrolase), C-terminal domain"/>
    <property type="match status" value="1"/>
</dbReference>
<evidence type="ECO:0000256" key="2">
    <source>
        <dbReference type="RuleBase" id="RU362119"/>
    </source>
</evidence>
<name>A0A927YMN8_9FIRM</name>
<dbReference type="InterPro" id="IPR006179">
    <property type="entry name" value="5_nucleotidase/apyrase"/>
</dbReference>
<dbReference type="InterPro" id="IPR008334">
    <property type="entry name" value="5'-Nucleotdase_C"/>
</dbReference>
<evidence type="ECO:0000259" key="4">
    <source>
        <dbReference type="Pfam" id="PF02872"/>
    </source>
</evidence>
<dbReference type="Gene3D" id="3.60.21.10">
    <property type="match status" value="1"/>
</dbReference>
<organism evidence="5 6">
    <name type="scientific">Pseudobutyrivibrio ruminis</name>
    <dbReference type="NCBI Taxonomy" id="46206"/>
    <lineage>
        <taxon>Bacteria</taxon>
        <taxon>Bacillati</taxon>
        <taxon>Bacillota</taxon>
        <taxon>Clostridia</taxon>
        <taxon>Lachnospirales</taxon>
        <taxon>Lachnospiraceae</taxon>
        <taxon>Pseudobutyrivibrio</taxon>
    </lineage>
</organism>
<dbReference type="InterPro" id="IPR004843">
    <property type="entry name" value="Calcineurin-like_PHP"/>
</dbReference>
<dbReference type="PRINTS" id="PR01607">
    <property type="entry name" value="APYRASEFAMLY"/>
</dbReference>